<feature type="compositionally biased region" description="Basic and acidic residues" evidence="1">
    <location>
        <begin position="538"/>
        <end position="553"/>
    </location>
</feature>
<evidence type="ECO:0000313" key="3">
    <source>
        <dbReference type="Proteomes" id="UP000242474"/>
    </source>
</evidence>
<name>A0A2G5B962_COERN</name>
<dbReference type="EMBL" id="KZ303509">
    <property type="protein sequence ID" value="PIA15267.1"/>
    <property type="molecule type" value="Genomic_DNA"/>
</dbReference>
<evidence type="ECO:0000313" key="2">
    <source>
        <dbReference type="EMBL" id="PIA15267.1"/>
    </source>
</evidence>
<evidence type="ECO:0008006" key="4">
    <source>
        <dbReference type="Google" id="ProtNLM"/>
    </source>
</evidence>
<feature type="region of interest" description="Disordered" evidence="1">
    <location>
        <begin position="538"/>
        <end position="587"/>
    </location>
</feature>
<gene>
    <name evidence="2" type="ORF">COEREDRAFT_82228</name>
</gene>
<keyword evidence="3" id="KW-1185">Reference proteome</keyword>
<protein>
    <recommendedName>
        <fullName evidence="4">Mediator complex subunit 14</fullName>
    </recommendedName>
</protein>
<evidence type="ECO:0000256" key="1">
    <source>
        <dbReference type="SAM" id="MobiDB-lite"/>
    </source>
</evidence>
<organism evidence="2 3">
    <name type="scientific">Coemansia reversa (strain ATCC 12441 / NRRL 1564)</name>
    <dbReference type="NCBI Taxonomy" id="763665"/>
    <lineage>
        <taxon>Eukaryota</taxon>
        <taxon>Fungi</taxon>
        <taxon>Fungi incertae sedis</taxon>
        <taxon>Zoopagomycota</taxon>
        <taxon>Kickxellomycotina</taxon>
        <taxon>Kickxellomycetes</taxon>
        <taxon>Kickxellales</taxon>
        <taxon>Kickxellaceae</taxon>
        <taxon>Coemansia</taxon>
    </lineage>
</organism>
<sequence>MTHIARHLCVWEQRTFRRVMVSTSAFYPFSAGPYTGAVANMLGSWRGLQSAEIVVQSIRSCFVSISCRVPYPFANEDMDKSLYPPGYGDSGGSDLSFHLTLADVDFKTNRITRIASTWPWVFSHTNKSGQQESNGVSQPMRNMGFELSTSLSRWLRTLQAQLNLTGNPLKTLSMIVQLMPIHDILSSLATDATIRPLLPTPQVDAPESSNRFQIKRQLDGDKATSPSENDIAEGDDVRANTRVEDQSDMTMRKLSVAHKNAIHAFERVRGLHIMLMYTAVDNIRLVFNSRYVLDMRFVSYDTLYLSDAVRSADLPRKQQTAGSYHGSPTDPTPLVTAATEPIPLFADWLEAMSREMTLDWEKLQRGVSALFREASPQKDDNTMQSERNVDAQKKLRQFQHNLFHLRQDASMAERIMYKFRHMVSRQSPACLPMLLTLPPSAMLCAGLHLVPVLRSLMQWLVRSVHVRDQLDMAISRTQEIIGTNDRLNLMSVKEKLVFMNDTKDAATKQVMIVAFTGARESVRCEFLITASVAGNRATKDSNQVDKIDKKEQQQQHSQSLPPERSSSDMDIDASQQTAPTGGAENTDYDVEDEKMVQSIVHETFKVPEDLMHVDLDLRIVPLIRPPKGITDSAATFLIEAFKSQPDNIRQRAGTLVRLLALPPQLVMDVVDIGRKLKGKVIVGALEQGNEHYIRLDSEKHHVTFHLRICGGGDKWAKLAVRYELLTGLSQVVLAVDSDDDYPADENDMLSAESAKLLNSWIVLMDGVLKSLEQQTAFTRDMGKNGKSRWFDIVQRLQIAYQQQQSQVES</sequence>
<dbReference type="Proteomes" id="UP000242474">
    <property type="component" value="Unassembled WGS sequence"/>
</dbReference>
<dbReference type="OrthoDB" id="205099at2759"/>
<dbReference type="AlphaFoldDB" id="A0A2G5B962"/>
<accession>A0A2G5B962</accession>
<proteinExistence type="predicted"/>
<feature type="region of interest" description="Disordered" evidence="1">
    <location>
        <begin position="216"/>
        <end position="239"/>
    </location>
</feature>
<reference evidence="2 3" key="1">
    <citation type="journal article" date="2015" name="Genome Biol. Evol.">
        <title>Phylogenomic analyses indicate that early fungi evolved digesting cell walls of algal ancestors of land plants.</title>
        <authorList>
            <person name="Chang Y."/>
            <person name="Wang S."/>
            <person name="Sekimoto S."/>
            <person name="Aerts A.L."/>
            <person name="Choi C."/>
            <person name="Clum A."/>
            <person name="LaButti K.M."/>
            <person name="Lindquist E.A."/>
            <person name="Yee Ngan C."/>
            <person name="Ohm R.A."/>
            <person name="Salamov A.A."/>
            <person name="Grigoriev I.V."/>
            <person name="Spatafora J.W."/>
            <person name="Berbee M.L."/>
        </authorList>
    </citation>
    <scope>NUCLEOTIDE SEQUENCE [LARGE SCALE GENOMIC DNA]</scope>
    <source>
        <strain evidence="2 3">NRRL 1564</strain>
    </source>
</reference>